<dbReference type="PROSITE" id="PS51192">
    <property type="entry name" value="HELICASE_ATP_BIND_1"/>
    <property type="match status" value="1"/>
</dbReference>
<dbReference type="SMART" id="SM00487">
    <property type="entry name" value="DEXDc"/>
    <property type="match status" value="1"/>
</dbReference>
<dbReference type="InterPro" id="IPR014001">
    <property type="entry name" value="Helicase_ATP-bd"/>
</dbReference>
<organism evidence="18 19">
    <name type="scientific">Clostridium porci</name>
    <dbReference type="NCBI Taxonomy" id="2605778"/>
    <lineage>
        <taxon>Bacteria</taxon>
        <taxon>Bacillati</taxon>
        <taxon>Bacillota</taxon>
        <taxon>Clostridia</taxon>
        <taxon>Eubacteriales</taxon>
        <taxon>Clostridiaceae</taxon>
        <taxon>Clostridium</taxon>
    </lineage>
</organism>
<evidence type="ECO:0000256" key="14">
    <source>
        <dbReference type="ARBA" id="ARBA00048988"/>
    </source>
</evidence>
<dbReference type="NCBIfam" id="NF008168">
    <property type="entry name" value="PRK10917.2-2"/>
    <property type="match status" value="1"/>
</dbReference>
<keyword evidence="6 15" id="KW-0347">Helicase</keyword>
<feature type="domain" description="Helicase ATP-binding" evidence="16">
    <location>
        <begin position="271"/>
        <end position="434"/>
    </location>
</feature>
<evidence type="ECO:0000256" key="15">
    <source>
        <dbReference type="RuleBase" id="RU363016"/>
    </source>
</evidence>
<keyword evidence="19" id="KW-1185">Reference proteome</keyword>
<evidence type="ECO:0000256" key="11">
    <source>
        <dbReference type="ARBA" id="ARBA00023235"/>
    </source>
</evidence>
<evidence type="ECO:0000313" key="19">
    <source>
        <dbReference type="Proteomes" id="UP000429958"/>
    </source>
</evidence>
<dbReference type="GO" id="GO:0005524">
    <property type="term" value="F:ATP binding"/>
    <property type="evidence" value="ECO:0007669"/>
    <property type="project" value="UniProtKB-KW"/>
</dbReference>
<dbReference type="Gene3D" id="3.40.50.300">
    <property type="entry name" value="P-loop containing nucleotide triphosphate hydrolases"/>
    <property type="match status" value="2"/>
</dbReference>
<dbReference type="GO" id="GO:0003677">
    <property type="term" value="F:DNA binding"/>
    <property type="evidence" value="ECO:0007669"/>
    <property type="project" value="UniProtKB-KW"/>
</dbReference>
<dbReference type="SUPFAM" id="SSF52540">
    <property type="entry name" value="P-loop containing nucleoside triphosphate hydrolases"/>
    <property type="match status" value="2"/>
</dbReference>
<dbReference type="PROSITE" id="PS51194">
    <property type="entry name" value="HELICASE_CTER"/>
    <property type="match status" value="1"/>
</dbReference>
<evidence type="ECO:0000256" key="6">
    <source>
        <dbReference type="ARBA" id="ARBA00022806"/>
    </source>
</evidence>
<dbReference type="Gene3D" id="2.40.50.140">
    <property type="entry name" value="Nucleic acid-binding proteins"/>
    <property type="match status" value="1"/>
</dbReference>
<dbReference type="InterPro" id="IPR027417">
    <property type="entry name" value="P-loop_NTPase"/>
</dbReference>
<evidence type="ECO:0000256" key="1">
    <source>
        <dbReference type="ARBA" id="ARBA00007504"/>
    </source>
</evidence>
<sequence>MQTPITAIHGVGTKITKLLEKLGVYTTDDLLHLYPRKYEVYKNPTFIAELIPGEVGTTGFFITNPVYEQKTKNNLSISNTTLDDGTGQIKLLWFQMPYLKRLLQQKKYVIFQGKVTQTEYGLQMEQPRYFSEDEYAELQKHIQPVYPQTKGLSSDTIHKLVDTLINQLDAETMEFLPEELLRKYTLLPETKALVGIHHPVSWKEYYAAKNRLVFDEFFLFLLSIRKVKNSMVEAENHYVFQKNELSKKLEDSLPYRLTNAQKQALEEIRKDTNSKKTMNRLVQGDVGSGKTILAILSLLEAAENGYQGALMVPTEVLAKQHYESIVELFEKNQIPFHVELLTGSMTDAEKRRAYQKIASHEADIVVGTHALIQDAVQYDNLALVITDEQHRFGVGQRTLFGKKGNSPHILVMSATPIPRTMAIILYGDMDISVINERPANRLPIKNCVITASERHKAFTFINQEVANGHQVYIICPMVEENEKVEAENVVAYAENLQKHFPNIPIAHLHGRMKAAEKTKIMEEFSKGVTKVLISTTVIEVGVNVPNATVIMIENAERFGLAQLHQLRGRVGRGSAQSYCILIASSEEKAQAARLDVLRQSNDGFFIASEDLRLRGPGDVMGMQQSGMGAFQLADIYADAKLLKAASDAVDEILSKDPELRTYPKLEGKLSVYMEEQTDNLNL</sequence>
<keyword evidence="7 15" id="KW-0067">ATP-binding</keyword>
<dbReference type="InterPro" id="IPR012340">
    <property type="entry name" value="NA-bd_OB-fold"/>
</dbReference>
<evidence type="ECO:0000256" key="2">
    <source>
        <dbReference type="ARBA" id="ARBA00017846"/>
    </source>
</evidence>
<comment type="catalytic activity">
    <reaction evidence="14 15">
        <text>ATP + H2O = ADP + phosphate + H(+)</text>
        <dbReference type="Rhea" id="RHEA:13065"/>
        <dbReference type="ChEBI" id="CHEBI:15377"/>
        <dbReference type="ChEBI" id="CHEBI:15378"/>
        <dbReference type="ChEBI" id="CHEBI:30616"/>
        <dbReference type="ChEBI" id="CHEBI:43474"/>
        <dbReference type="ChEBI" id="CHEBI:456216"/>
        <dbReference type="EC" id="5.6.2.4"/>
    </reaction>
</comment>
<dbReference type="Pfam" id="PF00271">
    <property type="entry name" value="Helicase_C"/>
    <property type="match status" value="1"/>
</dbReference>
<dbReference type="GO" id="GO:0006281">
    <property type="term" value="P:DNA repair"/>
    <property type="evidence" value="ECO:0007669"/>
    <property type="project" value="UniProtKB-UniRule"/>
</dbReference>
<comment type="function">
    <text evidence="15">Plays a critical role in recombination and DNA repair. Helps process Holliday junction intermediates to mature products by catalyzing branch migration. Has replication fork regression activity, unwinds stalled or blocked replication forks to make a HJ that can be resolved. Has a DNA unwinding activity characteristic of a DNA helicase with 3'-5' polarity.</text>
</comment>
<dbReference type="SMART" id="SM00490">
    <property type="entry name" value="HELICc"/>
    <property type="match status" value="1"/>
</dbReference>
<evidence type="ECO:0000313" key="18">
    <source>
        <dbReference type="EMBL" id="MSS38065.1"/>
    </source>
</evidence>
<dbReference type="GO" id="GO:0016787">
    <property type="term" value="F:hydrolase activity"/>
    <property type="evidence" value="ECO:0007669"/>
    <property type="project" value="UniProtKB-KW"/>
</dbReference>
<dbReference type="InterPro" id="IPR033454">
    <property type="entry name" value="RecG_wedge"/>
</dbReference>
<feature type="domain" description="Helicase C-terminal" evidence="17">
    <location>
        <begin position="443"/>
        <end position="612"/>
    </location>
</feature>
<dbReference type="InterPro" id="IPR047112">
    <property type="entry name" value="RecG/Mfd"/>
</dbReference>
<reference evidence="18 19" key="1">
    <citation type="submission" date="2019-08" db="EMBL/GenBank/DDBJ databases">
        <title>In-depth cultivation of the pig gut microbiome towards novel bacterial diversity and tailored functional studies.</title>
        <authorList>
            <person name="Wylensek D."/>
            <person name="Hitch T.C.A."/>
            <person name="Clavel T."/>
        </authorList>
    </citation>
    <scope>NUCLEOTIDE SEQUENCE [LARGE SCALE GENOMIC DNA]</scope>
    <source>
        <strain evidence="18 19">WCA-389-WT-23D1</strain>
    </source>
</reference>
<keyword evidence="10 15" id="KW-0234">DNA repair</keyword>
<proteinExistence type="inferred from homology"/>
<gene>
    <name evidence="18" type="primary">recG</name>
    <name evidence="18" type="ORF">FYJ39_16360</name>
</gene>
<dbReference type="PANTHER" id="PTHR47964">
    <property type="entry name" value="ATP-DEPENDENT DNA HELICASE HOMOLOG RECG, CHLOROPLASTIC"/>
    <property type="match status" value="1"/>
</dbReference>
<comment type="similarity">
    <text evidence="1 15">Belongs to the helicase family. RecG subfamily.</text>
</comment>
<evidence type="ECO:0000259" key="17">
    <source>
        <dbReference type="PROSITE" id="PS51194"/>
    </source>
</evidence>
<keyword evidence="9 15" id="KW-0233">DNA recombination</keyword>
<dbReference type="Pfam" id="PF19833">
    <property type="entry name" value="RecG_dom3_C"/>
    <property type="match status" value="1"/>
</dbReference>
<keyword evidence="5 15" id="KW-0378">Hydrolase</keyword>
<dbReference type="Pfam" id="PF17191">
    <property type="entry name" value="RecG_wedge"/>
    <property type="match status" value="1"/>
</dbReference>
<dbReference type="EC" id="5.6.2.4" evidence="13 15"/>
<comment type="catalytic activity">
    <reaction evidence="12 15">
        <text>Couples ATP hydrolysis with the unwinding of duplex DNA by translocating in the 3'-5' direction.</text>
        <dbReference type="EC" id="5.6.2.4"/>
    </reaction>
</comment>
<evidence type="ECO:0000259" key="16">
    <source>
        <dbReference type="PROSITE" id="PS51192"/>
    </source>
</evidence>
<evidence type="ECO:0000256" key="5">
    <source>
        <dbReference type="ARBA" id="ARBA00022801"/>
    </source>
</evidence>
<evidence type="ECO:0000256" key="12">
    <source>
        <dbReference type="ARBA" id="ARBA00034617"/>
    </source>
</evidence>
<keyword evidence="4 15" id="KW-0227">DNA damage</keyword>
<comment type="caution">
    <text evidence="18">The sequence shown here is derived from an EMBL/GenBank/DDBJ whole genome shotgun (WGS) entry which is preliminary data.</text>
</comment>
<evidence type="ECO:0000256" key="10">
    <source>
        <dbReference type="ARBA" id="ARBA00023204"/>
    </source>
</evidence>
<dbReference type="InterPro" id="IPR045562">
    <property type="entry name" value="RecG_dom3_C"/>
</dbReference>
<accession>A0A7X2TDY3</accession>
<keyword evidence="3 15" id="KW-0547">Nucleotide-binding</keyword>
<evidence type="ECO:0000256" key="9">
    <source>
        <dbReference type="ARBA" id="ARBA00023172"/>
    </source>
</evidence>
<dbReference type="SUPFAM" id="SSF50249">
    <property type="entry name" value="Nucleic acid-binding proteins"/>
    <property type="match status" value="1"/>
</dbReference>
<evidence type="ECO:0000256" key="3">
    <source>
        <dbReference type="ARBA" id="ARBA00022741"/>
    </source>
</evidence>
<dbReference type="InterPro" id="IPR001650">
    <property type="entry name" value="Helicase_C-like"/>
</dbReference>
<dbReference type="AlphaFoldDB" id="A0A7X2TDY3"/>
<evidence type="ECO:0000256" key="7">
    <source>
        <dbReference type="ARBA" id="ARBA00022840"/>
    </source>
</evidence>
<keyword evidence="8" id="KW-0238">DNA-binding</keyword>
<dbReference type="CDD" id="cd17992">
    <property type="entry name" value="DEXHc_RecG"/>
    <property type="match status" value="1"/>
</dbReference>
<dbReference type="GO" id="GO:0006310">
    <property type="term" value="P:DNA recombination"/>
    <property type="evidence" value="ECO:0007669"/>
    <property type="project" value="UniProtKB-UniRule"/>
</dbReference>
<evidence type="ECO:0000256" key="8">
    <source>
        <dbReference type="ARBA" id="ARBA00023125"/>
    </source>
</evidence>
<keyword evidence="11" id="KW-0413">Isomerase</keyword>
<dbReference type="CDD" id="cd04488">
    <property type="entry name" value="RecG_wedge_OBF"/>
    <property type="match status" value="1"/>
</dbReference>
<dbReference type="PANTHER" id="PTHR47964:SF1">
    <property type="entry name" value="ATP-DEPENDENT DNA HELICASE HOMOLOG RECG, CHLOROPLASTIC"/>
    <property type="match status" value="1"/>
</dbReference>
<dbReference type="NCBIfam" id="NF008165">
    <property type="entry name" value="PRK10917.1-3"/>
    <property type="match status" value="1"/>
</dbReference>
<evidence type="ECO:0000256" key="13">
    <source>
        <dbReference type="ARBA" id="ARBA00034808"/>
    </source>
</evidence>
<dbReference type="Pfam" id="PF00270">
    <property type="entry name" value="DEAD"/>
    <property type="match status" value="1"/>
</dbReference>
<name>A0A7X2TDY3_9CLOT</name>
<protein>
    <recommendedName>
        <fullName evidence="2 15">ATP-dependent DNA helicase RecG</fullName>
        <ecNumber evidence="13 15">5.6.2.4</ecNumber>
    </recommendedName>
</protein>
<dbReference type="Proteomes" id="UP000429958">
    <property type="component" value="Unassembled WGS sequence"/>
</dbReference>
<evidence type="ECO:0000256" key="4">
    <source>
        <dbReference type="ARBA" id="ARBA00022763"/>
    </source>
</evidence>
<dbReference type="RefSeq" id="WP_154473511.1">
    <property type="nucleotide sequence ID" value="NZ_VUMD01000017.1"/>
</dbReference>
<dbReference type="InterPro" id="IPR011545">
    <property type="entry name" value="DEAD/DEAH_box_helicase_dom"/>
</dbReference>
<dbReference type="InterPro" id="IPR004609">
    <property type="entry name" value="ATP-dep_DNA_helicase_RecG"/>
</dbReference>
<dbReference type="EMBL" id="VUMD01000017">
    <property type="protein sequence ID" value="MSS38065.1"/>
    <property type="molecule type" value="Genomic_DNA"/>
</dbReference>
<dbReference type="NCBIfam" id="TIGR00643">
    <property type="entry name" value="recG"/>
    <property type="match status" value="1"/>
</dbReference>
<dbReference type="GO" id="GO:0043138">
    <property type="term" value="F:3'-5' DNA helicase activity"/>
    <property type="evidence" value="ECO:0007669"/>
    <property type="project" value="UniProtKB-EC"/>
</dbReference>